<gene>
    <name evidence="2" type="ORF">CYJ73_22445</name>
</gene>
<dbReference type="AlphaFoldDB" id="A0A2I1R2G3"/>
<protein>
    <submittedName>
        <fullName evidence="2">Uncharacterized protein</fullName>
    </submittedName>
</protein>
<proteinExistence type="predicted"/>
<dbReference type="RefSeq" id="WP_101822424.1">
    <property type="nucleotide sequence ID" value="NZ_CP096585.1"/>
</dbReference>
<evidence type="ECO:0000313" key="3">
    <source>
        <dbReference type="Proteomes" id="UP000234662"/>
    </source>
</evidence>
<feature type="region of interest" description="Disordered" evidence="1">
    <location>
        <begin position="142"/>
        <end position="163"/>
    </location>
</feature>
<evidence type="ECO:0000256" key="1">
    <source>
        <dbReference type="SAM" id="MobiDB-lite"/>
    </source>
</evidence>
<organism evidence="2 3">
    <name type="scientific">Gordonia terrae</name>
    <dbReference type="NCBI Taxonomy" id="2055"/>
    <lineage>
        <taxon>Bacteria</taxon>
        <taxon>Bacillati</taxon>
        <taxon>Actinomycetota</taxon>
        <taxon>Actinomycetes</taxon>
        <taxon>Mycobacteriales</taxon>
        <taxon>Gordoniaceae</taxon>
        <taxon>Gordonia</taxon>
    </lineage>
</organism>
<sequence length="163" mass="17947">MTATLTAPNIYTPAAVPADYAATRAGFLWTAANLAADTRRRAGHRMLLDVDLLTWTLDTLIEHHPRRERTLIKTHHAAGAAARRAAAASNPLLTPERHGSPGAWMSWQQAVIAHERDHHHHPGPKLWEIFAAAAELACQPGDAAEGLTPGRWTDIERHRPHRA</sequence>
<evidence type="ECO:0000313" key="2">
    <source>
        <dbReference type="EMBL" id="PKZ63292.1"/>
    </source>
</evidence>
<dbReference type="Proteomes" id="UP000234662">
    <property type="component" value="Unassembled WGS sequence"/>
</dbReference>
<comment type="caution">
    <text evidence="2">The sequence shown here is derived from an EMBL/GenBank/DDBJ whole genome shotgun (WGS) entry which is preliminary data.</text>
</comment>
<accession>A0A2I1R2G3</accession>
<dbReference type="EMBL" id="PKJC01000027">
    <property type="protein sequence ID" value="PKZ63292.1"/>
    <property type="molecule type" value="Genomic_DNA"/>
</dbReference>
<name>A0A2I1R2G3_9ACTN</name>
<reference evidence="2 3" key="1">
    <citation type="submission" date="2017-12" db="EMBL/GenBank/DDBJ databases">
        <title>Phylogenetic diversity of female urinary microbiome.</title>
        <authorList>
            <person name="Thomas-White K."/>
            <person name="Wolfe A.J."/>
        </authorList>
    </citation>
    <scope>NUCLEOTIDE SEQUENCE [LARGE SCALE GENOMIC DNA]</scope>
    <source>
        <strain evidence="2 3">UMB0777</strain>
    </source>
</reference>